<keyword evidence="1" id="KW-1133">Transmembrane helix</keyword>
<keyword evidence="1" id="KW-0472">Membrane</keyword>
<feature type="transmembrane region" description="Helical" evidence="1">
    <location>
        <begin position="6"/>
        <end position="31"/>
    </location>
</feature>
<keyword evidence="1" id="KW-0812">Transmembrane</keyword>
<comment type="caution">
    <text evidence="2">The sequence shown here is derived from an EMBL/GenBank/DDBJ whole genome shotgun (WGS) entry which is preliminary data.</text>
</comment>
<keyword evidence="3" id="KW-1185">Reference proteome</keyword>
<proteinExistence type="predicted"/>
<evidence type="ECO:0000313" key="2">
    <source>
        <dbReference type="EMBL" id="MBF4770279.1"/>
    </source>
</evidence>
<name>A0A930YPI3_9ACTN</name>
<dbReference type="RefSeq" id="WP_194698425.1">
    <property type="nucleotide sequence ID" value="NZ_JADKPO010000044.1"/>
</dbReference>
<sequence>MSALEVSTLVIAVVGAVTGVAALATQVWGLLIAGPRIKVTVANALVPIGGPGGSLTWALSLDASNVGRLPVTILDAGTTFRAGREWKKAPLGMMPADSWHGDRAPYRLADGEATTWILEPVTLAQAAEENRVRDVYGYVRLATGKTVRSRKPIDIINLATLD</sequence>
<organism evidence="2 3">
    <name type="scientific">Nocardioides agariphilus</name>
    <dbReference type="NCBI Taxonomy" id="433664"/>
    <lineage>
        <taxon>Bacteria</taxon>
        <taxon>Bacillati</taxon>
        <taxon>Actinomycetota</taxon>
        <taxon>Actinomycetes</taxon>
        <taxon>Propionibacteriales</taxon>
        <taxon>Nocardioidaceae</taxon>
        <taxon>Nocardioides</taxon>
    </lineage>
</organism>
<reference evidence="2" key="1">
    <citation type="submission" date="2020-11" db="EMBL/GenBank/DDBJ databases">
        <title>Nocardioides cynanchi sp. nov., isolated from soil of rhizosphere of Cynanchum wilfordii.</title>
        <authorList>
            <person name="Lee J.-S."/>
            <person name="Suh M.K."/>
            <person name="Kim J.-S."/>
        </authorList>
    </citation>
    <scope>NUCLEOTIDE SEQUENCE</scope>
    <source>
        <strain evidence="2">KCTC 19276</strain>
    </source>
</reference>
<evidence type="ECO:0000256" key="1">
    <source>
        <dbReference type="SAM" id="Phobius"/>
    </source>
</evidence>
<accession>A0A930YPI3</accession>
<dbReference type="EMBL" id="JADKPO010000044">
    <property type="protein sequence ID" value="MBF4770279.1"/>
    <property type="molecule type" value="Genomic_DNA"/>
</dbReference>
<evidence type="ECO:0000313" key="3">
    <source>
        <dbReference type="Proteomes" id="UP000660668"/>
    </source>
</evidence>
<dbReference type="AlphaFoldDB" id="A0A930YPI3"/>
<protein>
    <submittedName>
        <fullName evidence="2">Uncharacterized protein</fullName>
    </submittedName>
</protein>
<gene>
    <name evidence="2" type="ORF">ISU10_21090</name>
</gene>
<dbReference type="Proteomes" id="UP000660668">
    <property type="component" value="Unassembled WGS sequence"/>
</dbReference>